<proteinExistence type="predicted"/>
<dbReference type="Proteomes" id="UP000030595">
    <property type="component" value="Unassembled WGS sequence"/>
</dbReference>
<dbReference type="eggNOG" id="ENOG5033EN4">
    <property type="taxonomic scope" value="Bacteria"/>
</dbReference>
<evidence type="ECO:0000313" key="2">
    <source>
        <dbReference type="EMBL" id="KGR91484.1"/>
    </source>
</evidence>
<reference evidence="2 3" key="1">
    <citation type="submission" date="2014-02" db="EMBL/GenBank/DDBJ databases">
        <title>Draft genome sequence of Lysinibacillus massiliensis CCUG 49529.</title>
        <authorList>
            <person name="Zhang F."/>
            <person name="Wang G."/>
            <person name="Zhang L."/>
        </authorList>
    </citation>
    <scope>NUCLEOTIDE SEQUENCE [LARGE SCALE GENOMIC DNA]</scope>
    <source>
        <strain evidence="2 3">CCUG 49529</strain>
    </source>
</reference>
<gene>
    <name evidence="2" type="ORF">CD30_05355</name>
</gene>
<comment type="caution">
    <text evidence="2">The sequence shown here is derived from an EMBL/GenBank/DDBJ whole genome shotgun (WGS) entry which is preliminary data.</text>
</comment>
<dbReference type="RefSeq" id="WP_036173418.1">
    <property type="nucleotide sequence ID" value="NZ_AVCZ01000006.1"/>
</dbReference>
<keyword evidence="3" id="KW-1185">Reference proteome</keyword>
<keyword evidence="1" id="KW-0812">Transmembrane</keyword>
<evidence type="ECO:0000256" key="1">
    <source>
        <dbReference type="SAM" id="Phobius"/>
    </source>
</evidence>
<evidence type="ECO:0000313" key="3">
    <source>
        <dbReference type="Proteomes" id="UP000030595"/>
    </source>
</evidence>
<sequence>MEKKWTKSKTNLILIPIALIAFIAYISSTFNDPKDEQSVTSSAEGKLEQTLKQIRGVGQVKVYFHYDEEIPETSNLLNDYFTSSTGEKIVSGMLIVSEGASDPAIKNQLLETISRVMQLPTHRIMIVPMESKGDEQ</sequence>
<protein>
    <recommendedName>
        <fullName evidence="4">Stage III sporulation protein AG</fullName>
    </recommendedName>
</protein>
<accession>A0A0A3J379</accession>
<evidence type="ECO:0008006" key="4">
    <source>
        <dbReference type="Google" id="ProtNLM"/>
    </source>
</evidence>
<dbReference type="EMBL" id="JPVQ01000006">
    <property type="protein sequence ID" value="KGR91484.1"/>
    <property type="molecule type" value="Genomic_DNA"/>
</dbReference>
<organism evidence="2 3">
    <name type="scientific">Ureibacillus massiliensis 4400831 = CIP 108448 = CCUG 49529</name>
    <dbReference type="NCBI Taxonomy" id="1211035"/>
    <lineage>
        <taxon>Bacteria</taxon>
        <taxon>Bacillati</taxon>
        <taxon>Bacillota</taxon>
        <taxon>Bacilli</taxon>
        <taxon>Bacillales</taxon>
        <taxon>Caryophanaceae</taxon>
        <taxon>Ureibacillus</taxon>
    </lineage>
</organism>
<name>A0A0A3J379_9BACL</name>
<feature type="transmembrane region" description="Helical" evidence="1">
    <location>
        <begin position="12"/>
        <end position="30"/>
    </location>
</feature>
<keyword evidence="1" id="KW-1133">Transmembrane helix</keyword>
<dbReference type="AlphaFoldDB" id="A0A0A3J379"/>
<keyword evidence="1" id="KW-0472">Membrane</keyword>
<dbReference type="OrthoDB" id="2381602at2"/>